<dbReference type="EMBL" id="JH930473">
    <property type="protein sequence ID" value="EKM54076.1"/>
    <property type="molecule type" value="Genomic_DNA"/>
</dbReference>
<dbReference type="AlphaFoldDB" id="K5UVL6"/>
<dbReference type="InParanoid" id="K5UVL6"/>
<reference evidence="1 2" key="1">
    <citation type="journal article" date="2012" name="BMC Genomics">
        <title>Comparative genomics of the white-rot fungi, Phanerochaete carnosa and P. chrysosporium, to elucidate the genetic basis of the distinct wood types they colonize.</title>
        <authorList>
            <person name="Suzuki H."/>
            <person name="MacDonald J."/>
            <person name="Syed K."/>
            <person name="Salamov A."/>
            <person name="Hori C."/>
            <person name="Aerts A."/>
            <person name="Henrissat B."/>
            <person name="Wiebenga A."/>
            <person name="vanKuyk P.A."/>
            <person name="Barry K."/>
            <person name="Lindquist E."/>
            <person name="LaButti K."/>
            <person name="Lapidus A."/>
            <person name="Lucas S."/>
            <person name="Coutinho P."/>
            <person name="Gong Y."/>
            <person name="Samejima M."/>
            <person name="Mahadevan R."/>
            <person name="Abou-Zaid M."/>
            <person name="de Vries R.P."/>
            <person name="Igarashi K."/>
            <person name="Yadav J.S."/>
            <person name="Grigoriev I.V."/>
            <person name="Master E.R."/>
        </authorList>
    </citation>
    <scope>NUCLEOTIDE SEQUENCE [LARGE SCALE GENOMIC DNA]</scope>
    <source>
        <strain evidence="1 2">HHB-10118-sp</strain>
    </source>
</reference>
<protein>
    <submittedName>
        <fullName evidence="1">Uncharacterized protein</fullName>
    </submittedName>
</protein>
<keyword evidence="2" id="KW-1185">Reference proteome</keyword>
<accession>K5UVL6</accession>
<dbReference type="KEGG" id="pco:PHACADRAFT_257678"/>
<proteinExistence type="predicted"/>
<gene>
    <name evidence="1" type="ORF">PHACADRAFT_257678</name>
</gene>
<dbReference type="RefSeq" id="XP_007396778.1">
    <property type="nucleotide sequence ID" value="XM_007396716.1"/>
</dbReference>
<dbReference type="Proteomes" id="UP000008370">
    <property type="component" value="Unassembled WGS sequence"/>
</dbReference>
<sequence length="244" mass="27533">MRKLIIDKSLIERHTPPAHRQLPADTKVAHVDAFEADWSSSSDTVFNFLLFQCYVDFTSLRVLTLHGPLCDGPVTLLLHVPLALEELKYHATGSSPSIGTCTNLRIVTPVGKLLIEHDGPSEWLDIIRDLHAVPAPKVRDVGIVLRVYEDPYWVRQGHVTPADVPFEHLRRSLADQDWARLAACLPRFTALQTFRLEMGLHSFSRYDGRLSDDVPRCIRIMREVVAESPPQVIVAVTKVDAFTR</sequence>
<dbReference type="HOGENOM" id="CLU_1138353_0_0_1"/>
<dbReference type="GeneID" id="18916915"/>
<organism evidence="1 2">
    <name type="scientific">Phanerochaete carnosa (strain HHB-10118-sp)</name>
    <name type="common">White-rot fungus</name>
    <name type="synonym">Peniophora carnosa</name>
    <dbReference type="NCBI Taxonomy" id="650164"/>
    <lineage>
        <taxon>Eukaryota</taxon>
        <taxon>Fungi</taxon>
        <taxon>Dikarya</taxon>
        <taxon>Basidiomycota</taxon>
        <taxon>Agaricomycotina</taxon>
        <taxon>Agaricomycetes</taxon>
        <taxon>Polyporales</taxon>
        <taxon>Phanerochaetaceae</taxon>
        <taxon>Phanerochaete</taxon>
    </lineage>
</organism>
<evidence type="ECO:0000313" key="1">
    <source>
        <dbReference type="EMBL" id="EKM54076.1"/>
    </source>
</evidence>
<evidence type="ECO:0000313" key="2">
    <source>
        <dbReference type="Proteomes" id="UP000008370"/>
    </source>
</evidence>
<name>K5UVL6_PHACS</name>